<feature type="transmembrane region" description="Helical" evidence="1">
    <location>
        <begin position="234"/>
        <end position="252"/>
    </location>
</feature>
<name>A0ABS2NHB5_9BACI</name>
<accession>A0ABS2NHB5</accession>
<dbReference type="RefSeq" id="WP_205174429.1">
    <property type="nucleotide sequence ID" value="NZ_JAFBDZ010000004.1"/>
</dbReference>
<keyword evidence="1" id="KW-0472">Membrane</keyword>
<evidence type="ECO:0000256" key="1">
    <source>
        <dbReference type="SAM" id="Phobius"/>
    </source>
</evidence>
<feature type="transmembrane region" description="Helical" evidence="1">
    <location>
        <begin position="418"/>
        <end position="435"/>
    </location>
</feature>
<evidence type="ECO:0000313" key="3">
    <source>
        <dbReference type="Proteomes" id="UP001646157"/>
    </source>
</evidence>
<dbReference type="InterPro" id="IPR004445">
    <property type="entry name" value="GltS"/>
</dbReference>
<feature type="transmembrane region" description="Helical" evidence="1">
    <location>
        <begin position="33"/>
        <end position="53"/>
    </location>
</feature>
<dbReference type="PANTHER" id="PTHR36178">
    <property type="entry name" value="SLR0625 PROTEIN"/>
    <property type="match status" value="1"/>
</dbReference>
<dbReference type="PANTHER" id="PTHR36178:SF1">
    <property type="entry name" value="SODIUM_GLUTAMATE SYMPORTER"/>
    <property type="match status" value="1"/>
</dbReference>
<proteinExistence type="predicted"/>
<feature type="transmembrane region" description="Helical" evidence="1">
    <location>
        <begin position="390"/>
        <end position="411"/>
    </location>
</feature>
<protein>
    <submittedName>
        <fullName evidence="2">ESS family glutamate:Na+ symporter</fullName>
    </submittedName>
</protein>
<gene>
    <name evidence="2" type="ORF">JOC86_003805</name>
</gene>
<comment type="caution">
    <text evidence="2">The sequence shown here is derived from an EMBL/GenBank/DDBJ whole genome shotgun (WGS) entry which is preliminary data.</text>
</comment>
<feature type="transmembrane region" description="Helical" evidence="1">
    <location>
        <begin position="163"/>
        <end position="186"/>
    </location>
</feature>
<keyword evidence="3" id="KW-1185">Reference proteome</keyword>
<evidence type="ECO:0000313" key="2">
    <source>
        <dbReference type="EMBL" id="MBM7587232.1"/>
    </source>
</evidence>
<feature type="transmembrane region" description="Helical" evidence="1">
    <location>
        <begin position="6"/>
        <end position="26"/>
    </location>
</feature>
<feature type="transmembrane region" description="Helical" evidence="1">
    <location>
        <begin position="326"/>
        <end position="345"/>
    </location>
</feature>
<feature type="transmembrane region" description="Helical" evidence="1">
    <location>
        <begin position="258"/>
        <end position="281"/>
    </location>
</feature>
<sequence>MNEFSIWSLMIDISVISGLLLVGTILRAKVKWVQALFLPASMIAGFIGLALGPSGVDILPFSDQLTAYPGLLIAVIFASIPIGAAKVNIKEIIHRVREMWSYSMLLTVLMWGGGALFGLVVINQLFTDLPSGFGLILGAGFLGGHGTAAAIGQGFSQYGWEEAMTLGMTSATVGILVAVLGGLFLIKRSTEKGHTQFISSFKELPSELRSGLMHPNKRIGMGNETVSPSSIDPLVLHLSIIAFVVGVSYWVTGLLESILPGISVPLLSIAFVVALLFQVFIRKVKADEYVDQRVMERIGGSATDYLVAIGIASINITVVMDYAVPLLLLFVFGIIWAYLIFRLIGPNIFKSFWFEKSLFGWGWSTGTVAMGLALLRIVDPELKSKTMDDYALAYIGMVPIEIVIITFSPILFSIGFSWVMPITLLLVGVVIIAVHKRFGLWGPSVAGNASDKKIS</sequence>
<dbReference type="Proteomes" id="UP001646157">
    <property type="component" value="Unassembled WGS sequence"/>
</dbReference>
<reference evidence="2 3" key="1">
    <citation type="submission" date="2021-01" db="EMBL/GenBank/DDBJ databases">
        <title>Genomic Encyclopedia of Type Strains, Phase IV (KMG-IV): sequencing the most valuable type-strain genomes for metagenomic binning, comparative biology and taxonomic classification.</title>
        <authorList>
            <person name="Goeker M."/>
        </authorList>
    </citation>
    <scope>NUCLEOTIDE SEQUENCE [LARGE SCALE GENOMIC DNA]</scope>
    <source>
        <strain evidence="2 3">DSM 24834</strain>
    </source>
</reference>
<feature type="transmembrane region" description="Helical" evidence="1">
    <location>
        <begin position="357"/>
        <end position="378"/>
    </location>
</feature>
<keyword evidence="1" id="KW-1133">Transmembrane helix</keyword>
<feature type="transmembrane region" description="Helical" evidence="1">
    <location>
        <begin position="65"/>
        <end position="87"/>
    </location>
</feature>
<organism evidence="2 3">
    <name type="scientific">Rossellomorea pakistanensis</name>
    <dbReference type="NCBI Taxonomy" id="992288"/>
    <lineage>
        <taxon>Bacteria</taxon>
        <taxon>Bacillati</taxon>
        <taxon>Bacillota</taxon>
        <taxon>Bacilli</taxon>
        <taxon>Bacillales</taxon>
        <taxon>Bacillaceae</taxon>
        <taxon>Rossellomorea</taxon>
    </lineage>
</organism>
<dbReference type="EMBL" id="JAFBDZ010000004">
    <property type="protein sequence ID" value="MBM7587232.1"/>
    <property type="molecule type" value="Genomic_DNA"/>
</dbReference>
<keyword evidence="1" id="KW-0812">Transmembrane</keyword>
<feature type="transmembrane region" description="Helical" evidence="1">
    <location>
        <begin position="99"/>
        <end position="122"/>
    </location>
</feature>